<dbReference type="Gene3D" id="3.90.226.10">
    <property type="entry name" value="2-enoyl-CoA Hydratase, Chain A, domain 1"/>
    <property type="match status" value="1"/>
</dbReference>
<dbReference type="Pfam" id="PF00378">
    <property type="entry name" value="ECH_1"/>
    <property type="match status" value="1"/>
</dbReference>
<dbReference type="InterPro" id="IPR001753">
    <property type="entry name" value="Enoyl-CoA_hydra/iso"/>
</dbReference>
<proteinExistence type="inferred from homology"/>
<dbReference type="EMBL" id="QDHA01000125">
    <property type="protein sequence ID" value="RCJ03780.1"/>
    <property type="molecule type" value="Genomic_DNA"/>
</dbReference>
<dbReference type="InterPro" id="IPR029045">
    <property type="entry name" value="ClpP/crotonase-like_dom_sf"/>
</dbReference>
<name>A0A367P7F5_CUPNE</name>
<dbReference type="InterPro" id="IPR018376">
    <property type="entry name" value="Enoyl-CoA_hyd/isom_CS"/>
</dbReference>
<sequence>MKPLTEIGADTEAAMPVLAWRDGSLAHIRFNRPAARNAVDLALARAFRLACEDLAAATDVRALILSGEGRAFLSGGDLQAMTSAHGSPAEIVDEMHGALAVMERLEFPKVAAVHGAVVGGAIGVMLAADLIVAAADTRFNVAAALVGASPECGTTWRLPRAVGLRRALELALLCEPLSAADASAAGLINRVVAPAELMAEAEGIARRLAAGPQLALALTRRLLLDAGQRDLTAQLRAEAESFALCAASADFAEGVTAMLQKRKANFG</sequence>
<dbReference type="Gene3D" id="1.10.12.10">
    <property type="entry name" value="Lyase 2-enoyl-coa Hydratase, Chain A, domain 2"/>
    <property type="match status" value="1"/>
</dbReference>
<reference evidence="3 4" key="1">
    <citation type="submission" date="2018-04" db="EMBL/GenBank/DDBJ databases">
        <title>Cupriavidus necator CR12 genome sequencing and assembly.</title>
        <authorList>
            <person name="Ben Fekih I."/>
            <person name="Mazhar H.S."/>
            <person name="Bello S.K."/>
            <person name="Rensing C."/>
        </authorList>
    </citation>
    <scope>NUCLEOTIDE SEQUENCE [LARGE SCALE GENOMIC DNA]</scope>
    <source>
        <strain evidence="3 4">CR12</strain>
    </source>
</reference>
<organism evidence="3 4">
    <name type="scientific">Cupriavidus necator</name>
    <name type="common">Alcaligenes eutrophus</name>
    <name type="synonym">Ralstonia eutropha</name>
    <dbReference type="NCBI Taxonomy" id="106590"/>
    <lineage>
        <taxon>Bacteria</taxon>
        <taxon>Pseudomonadati</taxon>
        <taxon>Pseudomonadota</taxon>
        <taxon>Betaproteobacteria</taxon>
        <taxon>Burkholderiales</taxon>
        <taxon>Burkholderiaceae</taxon>
        <taxon>Cupriavidus</taxon>
    </lineage>
</organism>
<evidence type="ECO:0000256" key="1">
    <source>
        <dbReference type="ARBA" id="ARBA00005254"/>
    </source>
</evidence>
<dbReference type="PROSITE" id="PS00166">
    <property type="entry name" value="ENOYL_COA_HYDRATASE"/>
    <property type="match status" value="1"/>
</dbReference>
<dbReference type="Proteomes" id="UP000253501">
    <property type="component" value="Unassembled WGS sequence"/>
</dbReference>
<dbReference type="SUPFAM" id="SSF52096">
    <property type="entry name" value="ClpP/crotonase"/>
    <property type="match status" value="1"/>
</dbReference>
<accession>A0A367P7F5</accession>
<dbReference type="AlphaFoldDB" id="A0A367P7F5"/>
<dbReference type="RefSeq" id="WP_114135998.1">
    <property type="nucleotide sequence ID" value="NZ_CP068436.1"/>
</dbReference>
<protein>
    <submittedName>
        <fullName evidence="3">Enoyl-CoA hydratase</fullName>
    </submittedName>
</protein>
<comment type="similarity">
    <text evidence="1 2">Belongs to the enoyl-CoA hydratase/isomerase family.</text>
</comment>
<comment type="caution">
    <text evidence="3">The sequence shown here is derived from an EMBL/GenBank/DDBJ whole genome shotgun (WGS) entry which is preliminary data.</text>
</comment>
<evidence type="ECO:0000313" key="4">
    <source>
        <dbReference type="Proteomes" id="UP000253501"/>
    </source>
</evidence>
<dbReference type="CDD" id="cd06558">
    <property type="entry name" value="crotonase-like"/>
    <property type="match status" value="1"/>
</dbReference>
<dbReference type="InterPro" id="IPR014748">
    <property type="entry name" value="Enoyl-CoA_hydra_C"/>
</dbReference>
<evidence type="ECO:0000256" key="2">
    <source>
        <dbReference type="RuleBase" id="RU003707"/>
    </source>
</evidence>
<evidence type="ECO:0000313" key="3">
    <source>
        <dbReference type="EMBL" id="RCJ03780.1"/>
    </source>
</evidence>
<dbReference type="GO" id="GO:0003824">
    <property type="term" value="F:catalytic activity"/>
    <property type="evidence" value="ECO:0007669"/>
    <property type="project" value="InterPro"/>
</dbReference>
<gene>
    <name evidence="3" type="ORF">DDK22_35480</name>
</gene>
<dbReference type="PANTHER" id="PTHR43802">
    <property type="entry name" value="ENOYL-COA HYDRATASE"/>
    <property type="match status" value="1"/>
</dbReference>
<dbReference type="PANTHER" id="PTHR43802:SF1">
    <property type="entry name" value="IP11341P-RELATED"/>
    <property type="match status" value="1"/>
</dbReference>